<dbReference type="Proteomes" id="UP000789739">
    <property type="component" value="Unassembled WGS sequence"/>
</dbReference>
<sequence length="240" mass="27294">SDFQRLLKSSAGKAAALACVFWEMADAVLKEHYTDIYKKLADEKPPKWEFKLFIPRKRQKKLKGFSSPASAKILPSAQHLGKKDTTDPCPSTPSVALPDNQPELDLNCTSNNIYTEILPSAQHLNNEYTIDPSTPPDADRRLPDHQPDIQQLHDYFEFYEGPILFPCAQEWLWNSPPVIVPIPLIPLTHNNCSNYEVTSSYPTVEYGNELDCLSEYYALLCLDEKFEFSERDGILKNEKG</sequence>
<keyword evidence="3" id="KW-1185">Reference proteome</keyword>
<proteinExistence type="predicted"/>
<evidence type="ECO:0000313" key="2">
    <source>
        <dbReference type="EMBL" id="CAG8649666.1"/>
    </source>
</evidence>
<dbReference type="EMBL" id="CAJVPI010002798">
    <property type="protein sequence ID" value="CAG8649666.1"/>
    <property type="molecule type" value="Genomic_DNA"/>
</dbReference>
<organism evidence="2 3">
    <name type="scientific">Paraglomus brasilianum</name>
    <dbReference type="NCBI Taxonomy" id="144538"/>
    <lineage>
        <taxon>Eukaryota</taxon>
        <taxon>Fungi</taxon>
        <taxon>Fungi incertae sedis</taxon>
        <taxon>Mucoromycota</taxon>
        <taxon>Glomeromycotina</taxon>
        <taxon>Glomeromycetes</taxon>
        <taxon>Paraglomerales</taxon>
        <taxon>Paraglomeraceae</taxon>
        <taxon>Paraglomus</taxon>
    </lineage>
</organism>
<protein>
    <submittedName>
        <fullName evidence="2">8270_t:CDS:1</fullName>
    </submittedName>
</protein>
<feature type="region of interest" description="Disordered" evidence="1">
    <location>
        <begin position="76"/>
        <end position="103"/>
    </location>
</feature>
<evidence type="ECO:0000256" key="1">
    <source>
        <dbReference type="SAM" id="MobiDB-lite"/>
    </source>
</evidence>
<evidence type="ECO:0000313" key="3">
    <source>
        <dbReference type="Proteomes" id="UP000789739"/>
    </source>
</evidence>
<comment type="caution">
    <text evidence="2">The sequence shown here is derived from an EMBL/GenBank/DDBJ whole genome shotgun (WGS) entry which is preliminary data.</text>
</comment>
<name>A0A9N9H366_9GLOM</name>
<accession>A0A9N9H366</accession>
<reference evidence="2" key="1">
    <citation type="submission" date="2021-06" db="EMBL/GenBank/DDBJ databases">
        <authorList>
            <person name="Kallberg Y."/>
            <person name="Tangrot J."/>
            <person name="Rosling A."/>
        </authorList>
    </citation>
    <scope>NUCLEOTIDE SEQUENCE</scope>
    <source>
        <strain evidence="2">BR232B</strain>
    </source>
</reference>
<gene>
    <name evidence="2" type="ORF">PBRASI_LOCUS10204</name>
</gene>
<feature type="non-terminal residue" evidence="2">
    <location>
        <position position="1"/>
    </location>
</feature>
<dbReference type="AlphaFoldDB" id="A0A9N9H366"/>